<feature type="transmembrane region" description="Helical" evidence="7">
    <location>
        <begin position="100"/>
        <end position="117"/>
    </location>
</feature>
<feature type="transmembrane region" description="Helical" evidence="7">
    <location>
        <begin position="389"/>
        <end position="410"/>
    </location>
</feature>
<feature type="transmembrane region" description="Helical" evidence="7">
    <location>
        <begin position="193"/>
        <end position="212"/>
    </location>
</feature>
<evidence type="ECO:0000259" key="8">
    <source>
        <dbReference type="PROSITE" id="PS50850"/>
    </source>
</evidence>
<dbReference type="PANTHER" id="PTHR43791:SF36">
    <property type="entry name" value="TRANSPORTER, PUTATIVE (AFU_ORTHOLOGUE AFUA_6G08340)-RELATED"/>
    <property type="match status" value="1"/>
</dbReference>
<comment type="caution">
    <text evidence="9">The sequence shown here is derived from an EMBL/GenBank/DDBJ whole genome shotgun (WGS) entry which is preliminary data.</text>
</comment>
<dbReference type="InterPro" id="IPR036259">
    <property type="entry name" value="MFS_trans_sf"/>
</dbReference>
<name>A0A177TB49_9BASI</name>
<dbReference type="FunFam" id="1.20.1250.20:FF:000018">
    <property type="entry name" value="MFS transporter permease"/>
    <property type="match status" value="1"/>
</dbReference>
<evidence type="ECO:0000256" key="4">
    <source>
        <dbReference type="ARBA" id="ARBA00022989"/>
    </source>
</evidence>
<feature type="transmembrane region" description="Helical" evidence="7">
    <location>
        <begin position="129"/>
        <end position="147"/>
    </location>
</feature>
<keyword evidence="3 7" id="KW-0812">Transmembrane</keyword>
<dbReference type="PROSITE" id="PS50850">
    <property type="entry name" value="MFS"/>
    <property type="match status" value="1"/>
</dbReference>
<gene>
    <name evidence="9" type="ORF">A4X13_0g3532</name>
</gene>
<dbReference type="FunFam" id="1.20.1250.20:FF:000013">
    <property type="entry name" value="MFS general substrate transporter"/>
    <property type="match status" value="1"/>
</dbReference>
<accession>A0A177TB49</accession>
<reference evidence="9" key="2">
    <citation type="journal article" date="2019" name="IMA Fungus">
        <title>Genome sequencing and comparison of five Tilletia species to identify candidate genes for the detection of regulated species infecting wheat.</title>
        <authorList>
            <person name="Nguyen H.D.T."/>
            <person name="Sultana T."/>
            <person name="Kesanakurti P."/>
            <person name="Hambleton S."/>
        </authorList>
    </citation>
    <scope>NUCLEOTIDE SEQUENCE</scope>
    <source>
        <strain evidence="9">DAOMC 236416</strain>
    </source>
</reference>
<organism evidence="9 10">
    <name type="scientific">Tilletia indica</name>
    <dbReference type="NCBI Taxonomy" id="43049"/>
    <lineage>
        <taxon>Eukaryota</taxon>
        <taxon>Fungi</taxon>
        <taxon>Dikarya</taxon>
        <taxon>Basidiomycota</taxon>
        <taxon>Ustilaginomycotina</taxon>
        <taxon>Exobasidiomycetes</taxon>
        <taxon>Tilletiales</taxon>
        <taxon>Tilletiaceae</taxon>
        <taxon>Tilletia</taxon>
    </lineage>
</organism>
<evidence type="ECO:0000256" key="7">
    <source>
        <dbReference type="SAM" id="Phobius"/>
    </source>
</evidence>
<keyword evidence="2" id="KW-0813">Transport</keyword>
<evidence type="ECO:0000256" key="5">
    <source>
        <dbReference type="ARBA" id="ARBA00023136"/>
    </source>
</evidence>
<proteinExistence type="predicted"/>
<feature type="domain" description="Major facilitator superfamily (MFS) profile" evidence="8">
    <location>
        <begin position="35"/>
        <end position="482"/>
    </location>
</feature>
<evidence type="ECO:0000256" key="3">
    <source>
        <dbReference type="ARBA" id="ARBA00022692"/>
    </source>
</evidence>
<evidence type="ECO:0000256" key="6">
    <source>
        <dbReference type="SAM" id="MobiDB-lite"/>
    </source>
</evidence>
<evidence type="ECO:0000313" key="9">
    <source>
        <dbReference type="EMBL" id="KAE8254123.1"/>
    </source>
</evidence>
<feature type="transmembrane region" description="Helical" evidence="7">
    <location>
        <begin position="299"/>
        <end position="323"/>
    </location>
</feature>
<evidence type="ECO:0000256" key="1">
    <source>
        <dbReference type="ARBA" id="ARBA00004141"/>
    </source>
</evidence>
<dbReference type="AlphaFoldDB" id="A0A177TB49"/>
<dbReference type="GO" id="GO:0016020">
    <property type="term" value="C:membrane"/>
    <property type="evidence" value="ECO:0007669"/>
    <property type="project" value="UniProtKB-SubCell"/>
</dbReference>
<dbReference type="Proteomes" id="UP000077521">
    <property type="component" value="Unassembled WGS sequence"/>
</dbReference>
<feature type="region of interest" description="Disordered" evidence="6">
    <location>
        <begin position="487"/>
        <end position="506"/>
    </location>
</feature>
<dbReference type="PANTHER" id="PTHR43791">
    <property type="entry name" value="PERMEASE-RELATED"/>
    <property type="match status" value="1"/>
</dbReference>
<dbReference type="Pfam" id="PF07690">
    <property type="entry name" value="MFS_1"/>
    <property type="match status" value="1"/>
</dbReference>
<comment type="subcellular location">
    <subcellularLocation>
        <location evidence="1">Membrane</location>
        <topology evidence="1">Multi-pass membrane protein</topology>
    </subcellularLocation>
</comment>
<reference evidence="9" key="1">
    <citation type="submission" date="2016-04" db="EMBL/GenBank/DDBJ databases">
        <authorList>
            <person name="Nguyen H.D."/>
            <person name="Samba Siva P."/>
            <person name="Cullis J."/>
            <person name="Levesque C.A."/>
            <person name="Hambleton S."/>
        </authorList>
    </citation>
    <scope>NUCLEOTIDE SEQUENCE</scope>
    <source>
        <strain evidence="9">DAOMC 236416</strain>
    </source>
</reference>
<keyword evidence="4 7" id="KW-1133">Transmembrane helix</keyword>
<feature type="transmembrane region" description="Helical" evidence="7">
    <location>
        <begin position="71"/>
        <end position="94"/>
    </location>
</feature>
<feature type="transmembrane region" description="Helical" evidence="7">
    <location>
        <begin position="422"/>
        <end position="442"/>
    </location>
</feature>
<dbReference type="InterPro" id="IPR011701">
    <property type="entry name" value="MFS"/>
</dbReference>
<dbReference type="InterPro" id="IPR020846">
    <property type="entry name" value="MFS_dom"/>
</dbReference>
<protein>
    <recommendedName>
        <fullName evidence="8">Major facilitator superfamily (MFS) profile domain-containing protein</fullName>
    </recommendedName>
</protein>
<feature type="region of interest" description="Disordered" evidence="6">
    <location>
        <begin position="247"/>
        <end position="272"/>
    </location>
</feature>
<dbReference type="SUPFAM" id="SSF103473">
    <property type="entry name" value="MFS general substrate transporter"/>
    <property type="match status" value="1"/>
</dbReference>
<keyword evidence="5 7" id="KW-0472">Membrane</keyword>
<evidence type="ECO:0000256" key="2">
    <source>
        <dbReference type="ARBA" id="ARBA00022448"/>
    </source>
</evidence>
<keyword evidence="10" id="KW-1185">Reference proteome</keyword>
<dbReference type="Gene3D" id="1.20.1250.20">
    <property type="entry name" value="MFS general substrate transporter like domains"/>
    <property type="match status" value="1"/>
</dbReference>
<feature type="transmembrane region" description="Helical" evidence="7">
    <location>
        <begin position="454"/>
        <end position="477"/>
    </location>
</feature>
<dbReference type="EMBL" id="LWDF02000202">
    <property type="protein sequence ID" value="KAE8254123.1"/>
    <property type="molecule type" value="Genomic_DNA"/>
</dbReference>
<feature type="transmembrane region" description="Helical" evidence="7">
    <location>
        <begin position="360"/>
        <end position="382"/>
    </location>
</feature>
<feature type="compositionally biased region" description="Basic and acidic residues" evidence="6">
    <location>
        <begin position="252"/>
        <end position="271"/>
    </location>
</feature>
<feature type="transmembrane region" description="Helical" evidence="7">
    <location>
        <begin position="159"/>
        <end position="181"/>
    </location>
</feature>
<dbReference type="GO" id="GO:0022857">
    <property type="term" value="F:transmembrane transporter activity"/>
    <property type="evidence" value="ECO:0007669"/>
    <property type="project" value="InterPro"/>
</dbReference>
<evidence type="ECO:0000313" key="10">
    <source>
        <dbReference type="Proteomes" id="UP000077521"/>
    </source>
</evidence>
<sequence length="518" mass="58335">MESEVEGPKTTTSYRKRWWTPEEDAAVRRKLDVHILPIMFCCFMFSFLDRTNIGNAKTSMVKALGLSDHEFVWLLTIFYISFTAFQFLLISYSIFPPRKYVATCIFVWGLCGTLQAVGHNWSSYMAFRFFLGVAEAGFSSGAAYYFSTLYPRREAGFRFSLFISAGAFSSSWSGALAYALLHIKTGFEGWRALFLIEGLLTIVFAPVVWFFLPNNTATAWFLTDRERRIAAARLLNDNLILLDDDPASASSEKQDSEKQDPEKQGDGHEVRPTTASKETYRDLFNVKDALLAFQYPLSFVAATLFFCVSLAASPFAVYLPTILEGLGYSTIDSQGFSVPPYLCALATSLAGAYFCDRYGGRGLLSATMMMLGAIGYVVLALVESNRTRYFACIAIAISTFTSAPIIYFWAISNQFNHSRRGLTLVLIGTLGQGGPFVGTRLFPKREGPRYKRGMLVCAGVLLLSFTIAITMVVWMYFQNRKRQRLHPIGKPETQEEADERERDLGKKATQSVYFRWEY</sequence>